<proteinExistence type="predicted"/>
<evidence type="ECO:0000313" key="3">
    <source>
        <dbReference type="EMBL" id="AYO41949.1"/>
    </source>
</evidence>
<evidence type="ECO:0000313" key="4">
    <source>
        <dbReference type="Proteomes" id="UP000269793"/>
    </source>
</evidence>
<feature type="compositionally biased region" description="Low complexity" evidence="2">
    <location>
        <begin position="604"/>
        <end position="614"/>
    </location>
</feature>
<dbReference type="EMBL" id="CP033149">
    <property type="protein sequence ID" value="AYO41949.1"/>
    <property type="molecule type" value="Genomic_DNA"/>
</dbReference>
<feature type="coiled-coil region" evidence="1">
    <location>
        <begin position="387"/>
        <end position="437"/>
    </location>
</feature>
<feature type="compositionally biased region" description="Polar residues" evidence="2">
    <location>
        <begin position="578"/>
        <end position="603"/>
    </location>
</feature>
<name>A0A3G2S3F3_MALR7</name>
<feature type="region of interest" description="Disordered" evidence="2">
    <location>
        <begin position="234"/>
        <end position="295"/>
    </location>
</feature>
<accession>A0A3G2S3F3</accession>
<dbReference type="AlphaFoldDB" id="A0A3G2S3F3"/>
<feature type="compositionally biased region" description="Polar residues" evidence="2">
    <location>
        <begin position="252"/>
        <end position="266"/>
    </location>
</feature>
<evidence type="ECO:0000256" key="1">
    <source>
        <dbReference type="SAM" id="Coils"/>
    </source>
</evidence>
<keyword evidence="1" id="KW-0175">Coiled coil</keyword>
<feature type="compositionally biased region" description="Basic and acidic residues" evidence="2">
    <location>
        <begin position="171"/>
        <end position="180"/>
    </location>
</feature>
<keyword evidence="4" id="KW-1185">Reference proteome</keyword>
<dbReference type="VEuPathDB" id="FungiDB:DNF11_0999"/>
<feature type="compositionally biased region" description="Low complexity" evidence="2">
    <location>
        <begin position="101"/>
        <end position="124"/>
    </location>
</feature>
<gene>
    <name evidence="3" type="ORF">DNF11_0999</name>
</gene>
<dbReference type="Proteomes" id="UP000269793">
    <property type="component" value="Chromosome II"/>
</dbReference>
<protein>
    <submittedName>
        <fullName evidence="3">Uncharacterized protein</fullName>
    </submittedName>
</protein>
<evidence type="ECO:0000256" key="2">
    <source>
        <dbReference type="SAM" id="MobiDB-lite"/>
    </source>
</evidence>
<reference evidence="3 4" key="1">
    <citation type="submission" date="2018-10" db="EMBL/GenBank/DDBJ databases">
        <title>Complete genome sequence of Malassezia restricta CBS 7877.</title>
        <authorList>
            <person name="Morand S.C."/>
            <person name="Bertignac M."/>
            <person name="Iltis A."/>
            <person name="Kolder I."/>
            <person name="Pirovano W."/>
            <person name="Jourdain R."/>
            <person name="Clavaud C."/>
        </authorList>
    </citation>
    <scope>NUCLEOTIDE SEQUENCE [LARGE SCALE GENOMIC DNA]</scope>
    <source>
        <strain evidence="3 4">CBS 7877</strain>
    </source>
</reference>
<feature type="region of interest" description="Disordered" evidence="2">
    <location>
        <begin position="477"/>
        <end position="634"/>
    </location>
</feature>
<organism evidence="3 4">
    <name type="scientific">Malassezia restricta (strain ATCC 96810 / NBRC 103918 / CBS 7877)</name>
    <name type="common">Seborrheic dermatitis infection agent</name>
    <dbReference type="NCBI Taxonomy" id="425264"/>
    <lineage>
        <taxon>Eukaryota</taxon>
        <taxon>Fungi</taxon>
        <taxon>Dikarya</taxon>
        <taxon>Basidiomycota</taxon>
        <taxon>Ustilaginomycotina</taxon>
        <taxon>Malasseziomycetes</taxon>
        <taxon>Malasseziales</taxon>
        <taxon>Malasseziaceae</taxon>
        <taxon>Malassezia</taxon>
    </lineage>
</organism>
<sequence length="634" mass="69519">MASDRIMQRTLNQASQHTLEPTRIVASQNGFYKVVFKVLDNPMGPSNVLEWVPKQAVSDHLVSTWRAQRAERMAFRQHRKSQTSVVRDARADDVEFEPMEASHAASSHVVSPLSSSASQHPQAPTLAATSSMPDSHETPTEPFNVGASTSSHVSHDMSVPHSSGAAVTDAVRQHGKDMGASHHPSTSEPLSVDGNAAASMHLHAICDHPAEPVNHNAPTLEITETSRHVLEDAQFEPMPPTPPEQRTRQEVVDSSANQSNHTSESLLAQKPGLPLTQSRSGRRIQPPPTETLSKDEQIAALQKKLEMQLEEITLLRGLYEEASQSASRDAAALKEANTTLEALKVQLKDGIETQRQLCSVEIAHRISESEKAQKQLAMVQWQLNEGQVELRRKADLWEKHVKQLEIEEKERLKREQAAELQNDMMQELAELAVEAQEFTSPTPLPDNSAHDKSYVADAISTTSTQNQMEAGQDVIQQRPAEAPVHANHETSTATRPAVRQRKTPVSAAGESLAPFSQPGREITSRSPASIPQTRAEADTHLQPSPATPPRDVSQESLELSISVLADSEADTPVGNPNMAHTTPSHSHSMNTPVPESTNAPLQESSPTHSPPSHSEALKPRWKRRRYSRMSSVSL</sequence>
<feature type="region of interest" description="Disordered" evidence="2">
    <location>
        <begin position="99"/>
        <end position="193"/>
    </location>
</feature>